<dbReference type="EMBL" id="CP053084">
    <property type="protein sequence ID" value="QJR31216.1"/>
    <property type="molecule type" value="Genomic_DNA"/>
</dbReference>
<dbReference type="SMART" id="SM01322">
    <property type="entry name" value="YaeQ"/>
    <property type="match status" value="1"/>
</dbReference>
<accession>A0ABX6N9Y8</accession>
<dbReference type="SUPFAM" id="SSF52980">
    <property type="entry name" value="Restriction endonuclease-like"/>
    <property type="match status" value="1"/>
</dbReference>
<gene>
    <name evidence="1" type="ORF">HKT17_15050</name>
</gene>
<name>A0ABX6N9Y8_9BURK</name>
<dbReference type="InterPro" id="IPR009822">
    <property type="entry name" value="YaeQ"/>
</dbReference>
<dbReference type="Proteomes" id="UP000501130">
    <property type="component" value="Chromosome"/>
</dbReference>
<dbReference type="InterPro" id="IPR038590">
    <property type="entry name" value="YaeQ_sf"/>
</dbReference>
<keyword evidence="2" id="KW-1185">Reference proteome</keyword>
<sequence length="177" mass="19822">MALRATVYKVQLDVSDLDRNHFAQYPLTLALHPSETEERMMVRLLAFAMHAGQDVQFGKGLSAEDEAAVWEVDPTGQIKVWIDVGQPDESRIKKACGRSDRVVIYCYTRSAEVWWKQNQDWLNKLDKVQVLQLGVEDGATLAGLAQRNMNLACTIQEGTVYLGEAAVQPITLKNTTV</sequence>
<dbReference type="PANTHER" id="PTHR38784">
    <property type="entry name" value="SUCROSE PHOSPHORYLASE"/>
    <property type="match status" value="1"/>
</dbReference>
<reference evidence="1 2" key="1">
    <citation type="submission" date="2020-05" db="EMBL/GenBank/DDBJ databases">
        <title>Compete genome of Limnobacter sp. SAORIC-580.</title>
        <authorList>
            <person name="Song J."/>
            <person name="Cho J.-C."/>
        </authorList>
    </citation>
    <scope>NUCLEOTIDE SEQUENCE [LARGE SCALE GENOMIC DNA]</scope>
    <source>
        <strain evidence="1 2">SAORIC-580</strain>
    </source>
</reference>
<dbReference type="InterPro" id="IPR011335">
    <property type="entry name" value="Restrct_endonuc-II-like"/>
</dbReference>
<protein>
    <submittedName>
        <fullName evidence="1">YaeQ family protein</fullName>
    </submittedName>
</protein>
<organism evidence="1 2">
    <name type="scientific">Limnobacter profundi</name>
    <dbReference type="NCBI Taxonomy" id="2732163"/>
    <lineage>
        <taxon>Bacteria</taxon>
        <taxon>Pseudomonadati</taxon>
        <taxon>Pseudomonadota</taxon>
        <taxon>Betaproteobacteria</taxon>
        <taxon>Burkholderiales</taxon>
        <taxon>Burkholderiaceae</taxon>
        <taxon>Limnobacter</taxon>
    </lineage>
</organism>
<dbReference type="Pfam" id="PF07152">
    <property type="entry name" value="YaeQ"/>
    <property type="match status" value="1"/>
</dbReference>
<dbReference type="Gene3D" id="3.10.640.10">
    <property type="entry name" value="Restriction endonuclease-like alpha-beta roll domain"/>
    <property type="match status" value="1"/>
</dbReference>
<evidence type="ECO:0000313" key="2">
    <source>
        <dbReference type="Proteomes" id="UP000501130"/>
    </source>
</evidence>
<dbReference type="PANTHER" id="PTHR38784:SF1">
    <property type="entry name" value="SUCROSE PHOSPHORYLASE"/>
    <property type="match status" value="1"/>
</dbReference>
<evidence type="ECO:0000313" key="1">
    <source>
        <dbReference type="EMBL" id="QJR31216.1"/>
    </source>
</evidence>
<proteinExistence type="predicted"/>
<dbReference type="PIRSF" id="PIRSF011484">
    <property type="entry name" value="YaeQ"/>
    <property type="match status" value="1"/>
</dbReference>